<evidence type="ECO:0000313" key="2">
    <source>
        <dbReference type="Proteomes" id="UP001224661"/>
    </source>
</evidence>
<comment type="caution">
    <text evidence="1">The sequence shown here is derived from an EMBL/GenBank/DDBJ whole genome shotgun (WGS) entry which is preliminary data.</text>
</comment>
<protein>
    <submittedName>
        <fullName evidence="1">Uncharacterized protein</fullName>
    </submittedName>
</protein>
<accession>A0ABT6RV68</accession>
<gene>
    <name evidence="1" type="ORF">QIS99_15640</name>
</gene>
<name>A0ABT6RV68_9ACTN</name>
<dbReference type="EMBL" id="JASCIR010000011">
    <property type="protein sequence ID" value="MDI3387623.1"/>
    <property type="molecule type" value="Genomic_DNA"/>
</dbReference>
<reference evidence="1 2" key="1">
    <citation type="submission" date="2023-05" db="EMBL/GenBank/DDBJ databases">
        <title>Draft genome sequence of Streptomyces sp. B-S-A8 isolated from a cave soil in Thailand.</title>
        <authorList>
            <person name="Chamroensaksri N."/>
            <person name="Muangham S."/>
        </authorList>
    </citation>
    <scope>NUCLEOTIDE SEQUENCE [LARGE SCALE GENOMIC DNA]</scope>
    <source>
        <strain evidence="1 2">B-S-A8</strain>
    </source>
</reference>
<dbReference type="Proteomes" id="UP001224661">
    <property type="component" value="Unassembled WGS sequence"/>
</dbReference>
<organism evidence="1 2">
    <name type="scientific">Streptomyces solicavernae</name>
    <dbReference type="NCBI Taxonomy" id="3043614"/>
    <lineage>
        <taxon>Bacteria</taxon>
        <taxon>Bacillati</taxon>
        <taxon>Actinomycetota</taxon>
        <taxon>Actinomycetes</taxon>
        <taxon>Kitasatosporales</taxon>
        <taxon>Streptomycetaceae</taxon>
        <taxon>Streptomyces</taxon>
    </lineage>
</organism>
<evidence type="ECO:0000313" key="1">
    <source>
        <dbReference type="EMBL" id="MDI3387623.1"/>
    </source>
</evidence>
<keyword evidence="2" id="KW-1185">Reference proteome</keyword>
<dbReference type="RefSeq" id="WP_282513949.1">
    <property type="nucleotide sequence ID" value="NZ_JASCIR010000011.1"/>
</dbReference>
<proteinExistence type="predicted"/>
<sequence length="112" mass="12684">MSDLDDVAPRLLRRLESRHLYLRAPEPAPADPPHQTVIQVCWQDGVDEYGLPVGHMIRTRYRRGLMGRIVEHWAAHASTTPHLPGRPEVAAHLHDINDALGAVLDHIHPRYS</sequence>